<evidence type="ECO:0000256" key="1">
    <source>
        <dbReference type="ARBA" id="ARBA00004651"/>
    </source>
</evidence>
<comment type="similarity">
    <text evidence="6">Belongs to the ABC-4 integral membrane protein family.</text>
</comment>
<feature type="transmembrane region" description="Helical" evidence="7">
    <location>
        <begin position="795"/>
        <end position="818"/>
    </location>
</feature>
<comment type="subcellular location">
    <subcellularLocation>
        <location evidence="1">Cell membrane</location>
        <topology evidence="1">Multi-pass membrane protein</topology>
    </subcellularLocation>
</comment>
<dbReference type="PANTHER" id="PTHR30572:SF4">
    <property type="entry name" value="ABC TRANSPORTER PERMEASE YTRF"/>
    <property type="match status" value="1"/>
</dbReference>
<dbReference type="PANTHER" id="PTHR30572">
    <property type="entry name" value="MEMBRANE COMPONENT OF TRANSPORTER-RELATED"/>
    <property type="match status" value="1"/>
</dbReference>
<accession>A0ABU9ECC4</accession>
<keyword evidence="11" id="KW-1185">Reference proteome</keyword>
<dbReference type="NCBIfam" id="TIGR03434">
    <property type="entry name" value="ADOP"/>
    <property type="match status" value="1"/>
</dbReference>
<keyword evidence="5 7" id="KW-0472">Membrane</keyword>
<protein>
    <submittedName>
        <fullName evidence="10">ABC transporter permease</fullName>
    </submittedName>
</protein>
<dbReference type="RefSeq" id="WP_405287001.1">
    <property type="nucleotide sequence ID" value="NZ_JBBHLI010000006.1"/>
</dbReference>
<reference evidence="10 11" key="1">
    <citation type="submission" date="2024-02" db="EMBL/GenBank/DDBJ databases">
        <title>A novel Gemmatimonadota bacterium.</title>
        <authorList>
            <person name="Du Z.-J."/>
            <person name="Ye Y.-Q."/>
        </authorList>
    </citation>
    <scope>NUCLEOTIDE SEQUENCE [LARGE SCALE GENOMIC DNA]</scope>
    <source>
        <strain evidence="10 11">DH-20</strain>
    </source>
</reference>
<feature type="transmembrane region" description="Helical" evidence="7">
    <location>
        <begin position="838"/>
        <end position="860"/>
    </location>
</feature>
<keyword evidence="4 7" id="KW-1133">Transmembrane helix</keyword>
<evidence type="ECO:0000259" key="9">
    <source>
        <dbReference type="Pfam" id="PF12704"/>
    </source>
</evidence>
<name>A0ABU9ECC4_9BACT</name>
<evidence type="ECO:0000259" key="8">
    <source>
        <dbReference type="Pfam" id="PF02687"/>
    </source>
</evidence>
<evidence type="ECO:0000256" key="6">
    <source>
        <dbReference type="ARBA" id="ARBA00038076"/>
    </source>
</evidence>
<dbReference type="EMBL" id="JBBHLI010000006">
    <property type="protein sequence ID" value="MEK9501595.1"/>
    <property type="molecule type" value="Genomic_DNA"/>
</dbReference>
<feature type="domain" description="ABC3 transporter permease C-terminal" evidence="8">
    <location>
        <begin position="754"/>
        <end position="866"/>
    </location>
</feature>
<sequence>MSDAPHRLPGWATAVLVRLLPAGVRGASIRGDLAQEWSERARGPGRQVWLAVEVARLGFHYGVRAAGRGGGGMEGAWGFAVRKMRRDPGYSALAVGTIALGIGVTVALYSVVQAVLLDPLPWERPDELVALFEGHEPRDVHRNVVNPGNLRAWRESGSLAGVEGVMPPQPRIVSSPGEPREVMASFVTPGYLTLLGVEPVEGGGFSPGAGGADGDQIVLTRRGRLELFGDVPEVVGRTVEVNGASARVMAVLDDGHLPFADGALILTAIPLADLGDQTNTGRFLYGLGRLPSDGSIGAAQAELSGVMAGLRERHPEFNAGWRVEVESLRTVLLGDLRAPLWTLLAASGLLLLVSCVSVANLTLARATERRAELAVRSALGASSRAIAGQLMVENLTLAAGGGALGTLIAWVGATLLTPQLLTAFTIPRLGAVGLDGGVLLFAALVTGLTGLAFGLVPSFAAGRASPAATLRAEGRGPGRATGRLRSALVVAEVALSVVLLTSAALLVRSFRTLVTVETGFDVERVVTGRVNLTGERYRGSEPDRLFFTQLERELAALPGVEAAGGVQMLPLDGLGSATSFYAADGPVPPREEWPVADIRPIIGAYFEAMGIDLLAGRTFGPEDGPNTPRTVVVSRSLADEVWPGLDPIGRPLAINWDDLDPWTVVGVVDDVVHAGMDQAPRPMVYHTVRQAPYFPFMSVVLRTRAGGEGEAVGALRALVAELDPALPVTRVRTLDDFVRTATARHRVTAFLMTLFAGAAALLAAVGVYGVLAYSVARRVREIGVRVALGARGRDVVALVTAQGVRLVLAGLAIGLAVAAVAARLLESLLFGVAPRDPVAFGGAALLFVAVGVLACLGPALRAIRIRPVRALREG</sequence>
<evidence type="ECO:0000313" key="11">
    <source>
        <dbReference type="Proteomes" id="UP001484239"/>
    </source>
</evidence>
<feature type="transmembrane region" description="Helical" evidence="7">
    <location>
        <begin position="487"/>
        <end position="507"/>
    </location>
</feature>
<dbReference type="InterPro" id="IPR003838">
    <property type="entry name" value="ABC3_permease_C"/>
</dbReference>
<dbReference type="InterPro" id="IPR025857">
    <property type="entry name" value="MacB_PCD"/>
</dbReference>
<dbReference type="Pfam" id="PF02687">
    <property type="entry name" value="FtsX"/>
    <property type="match status" value="2"/>
</dbReference>
<evidence type="ECO:0000256" key="3">
    <source>
        <dbReference type="ARBA" id="ARBA00022692"/>
    </source>
</evidence>
<dbReference type="Pfam" id="PF12704">
    <property type="entry name" value="MacB_PCD"/>
    <property type="match status" value="2"/>
</dbReference>
<keyword evidence="3 7" id="KW-0812">Transmembrane</keyword>
<keyword evidence="2" id="KW-1003">Cell membrane</keyword>
<evidence type="ECO:0000256" key="4">
    <source>
        <dbReference type="ARBA" id="ARBA00022989"/>
    </source>
</evidence>
<feature type="transmembrane region" description="Helical" evidence="7">
    <location>
        <begin position="749"/>
        <end position="774"/>
    </location>
</feature>
<comment type="caution">
    <text evidence="10">The sequence shown here is derived from an EMBL/GenBank/DDBJ whole genome shotgun (WGS) entry which is preliminary data.</text>
</comment>
<gene>
    <name evidence="10" type="ORF">WI372_11445</name>
</gene>
<organism evidence="10 11">
    <name type="scientific">Gaopeijia maritima</name>
    <dbReference type="NCBI Taxonomy" id="3119007"/>
    <lineage>
        <taxon>Bacteria</taxon>
        <taxon>Pseudomonadati</taxon>
        <taxon>Gemmatimonadota</taxon>
        <taxon>Longimicrobiia</taxon>
        <taxon>Gaopeijiales</taxon>
        <taxon>Gaopeijiaceae</taxon>
        <taxon>Gaopeijia</taxon>
    </lineage>
</organism>
<proteinExistence type="inferred from homology"/>
<dbReference type="InterPro" id="IPR050250">
    <property type="entry name" value="Macrolide_Exporter_MacB"/>
</dbReference>
<feature type="transmembrane region" description="Helical" evidence="7">
    <location>
        <begin position="394"/>
        <end position="416"/>
    </location>
</feature>
<evidence type="ECO:0000256" key="5">
    <source>
        <dbReference type="ARBA" id="ARBA00023136"/>
    </source>
</evidence>
<dbReference type="InterPro" id="IPR017800">
    <property type="entry name" value="ADOP"/>
</dbReference>
<feature type="domain" description="MacB-like periplasmic core" evidence="9">
    <location>
        <begin position="91"/>
        <end position="303"/>
    </location>
</feature>
<evidence type="ECO:0000256" key="2">
    <source>
        <dbReference type="ARBA" id="ARBA00022475"/>
    </source>
</evidence>
<dbReference type="Proteomes" id="UP001484239">
    <property type="component" value="Unassembled WGS sequence"/>
</dbReference>
<evidence type="ECO:0000313" key="10">
    <source>
        <dbReference type="EMBL" id="MEK9501595.1"/>
    </source>
</evidence>
<feature type="transmembrane region" description="Helical" evidence="7">
    <location>
        <begin position="92"/>
        <end position="112"/>
    </location>
</feature>
<feature type="transmembrane region" description="Helical" evidence="7">
    <location>
        <begin position="436"/>
        <end position="456"/>
    </location>
</feature>
<feature type="domain" description="MacB-like periplasmic core" evidence="9">
    <location>
        <begin position="486"/>
        <end position="706"/>
    </location>
</feature>
<feature type="domain" description="ABC3 transporter permease C-terminal" evidence="8">
    <location>
        <begin position="346"/>
        <end position="461"/>
    </location>
</feature>
<evidence type="ECO:0000256" key="7">
    <source>
        <dbReference type="SAM" id="Phobius"/>
    </source>
</evidence>
<feature type="transmembrane region" description="Helical" evidence="7">
    <location>
        <begin position="340"/>
        <end position="363"/>
    </location>
</feature>